<evidence type="ECO:0000256" key="1">
    <source>
        <dbReference type="SAM" id="MobiDB-lite"/>
    </source>
</evidence>
<gene>
    <name evidence="2" type="ORF">GFSPODELE1_LOCUS1661</name>
</gene>
<organism evidence="2 3">
    <name type="scientific">Somion occarium</name>
    <dbReference type="NCBI Taxonomy" id="3059160"/>
    <lineage>
        <taxon>Eukaryota</taxon>
        <taxon>Fungi</taxon>
        <taxon>Dikarya</taxon>
        <taxon>Basidiomycota</taxon>
        <taxon>Agaricomycotina</taxon>
        <taxon>Agaricomycetes</taxon>
        <taxon>Polyporales</taxon>
        <taxon>Cerrenaceae</taxon>
        <taxon>Somion</taxon>
    </lineage>
</organism>
<reference evidence="3" key="1">
    <citation type="submission" date="2024-04" db="EMBL/GenBank/DDBJ databases">
        <authorList>
            <person name="Shaw F."/>
            <person name="Minotto A."/>
        </authorList>
    </citation>
    <scope>NUCLEOTIDE SEQUENCE [LARGE SCALE GENOMIC DNA]</scope>
</reference>
<dbReference type="Proteomes" id="UP001497453">
    <property type="component" value="Chromosome 10"/>
</dbReference>
<name>A0ABP1CTN6_9APHY</name>
<accession>A0ABP1CTN6</accession>
<keyword evidence="3" id="KW-1185">Reference proteome</keyword>
<dbReference type="EMBL" id="OZ037953">
    <property type="protein sequence ID" value="CAL1697452.1"/>
    <property type="molecule type" value="Genomic_DNA"/>
</dbReference>
<evidence type="ECO:0000313" key="3">
    <source>
        <dbReference type="Proteomes" id="UP001497453"/>
    </source>
</evidence>
<proteinExistence type="predicted"/>
<feature type="region of interest" description="Disordered" evidence="1">
    <location>
        <begin position="95"/>
        <end position="155"/>
    </location>
</feature>
<evidence type="ECO:0000313" key="2">
    <source>
        <dbReference type="EMBL" id="CAL1697452.1"/>
    </source>
</evidence>
<sequence length="155" mass="16618">MSVSSALLPHAITIVDGLPALIENALRHDVDNNILENQCASHRSYIGVLEKSIAQERLEQSIIRSRISAIRGNTTQPESLPSFLASPDGPVTTIRSAPSKKEYTSLLTSPDPPVSTRNKRKGTALNTDERVIKKIRLANNAGPRGDAATGSVPDA</sequence>
<protein>
    <submittedName>
        <fullName evidence="2">Uncharacterized protein</fullName>
    </submittedName>
</protein>